<proteinExistence type="predicted"/>
<accession>A0A8K0CZ38</accession>
<name>A0A8K0CZ38_IGNLU</name>
<keyword evidence="2" id="KW-1185">Reference proteome</keyword>
<sequence length="149" mass="17348">MSSRGNYVLLIDPRNSTEDRIIDELEVRYEGLKKLTAENNGQINYMAKSTKTKTSRLAGQEENSVVYINPVEIYKTGINDMEKVYAYIEDMMKQIGLHKETQEMARTKKLNLMGEQETQKKIKDIADNERKKGKEVKVGYYKVMIDERE</sequence>
<dbReference type="EMBL" id="VTPC01005156">
    <property type="protein sequence ID" value="KAF2896390.1"/>
    <property type="molecule type" value="Genomic_DNA"/>
</dbReference>
<dbReference type="Proteomes" id="UP000801492">
    <property type="component" value="Unassembled WGS sequence"/>
</dbReference>
<gene>
    <name evidence="1" type="ORF">ILUMI_09784</name>
</gene>
<reference evidence="1" key="1">
    <citation type="submission" date="2019-08" db="EMBL/GenBank/DDBJ databases">
        <title>The genome of the North American firefly Photinus pyralis.</title>
        <authorList>
            <consortium name="Photinus pyralis genome working group"/>
            <person name="Fallon T.R."/>
            <person name="Sander Lower S.E."/>
            <person name="Weng J.-K."/>
        </authorList>
    </citation>
    <scope>NUCLEOTIDE SEQUENCE</scope>
    <source>
        <strain evidence="1">TRF0915ILg1</strain>
        <tissue evidence="1">Whole body</tissue>
    </source>
</reference>
<dbReference type="AlphaFoldDB" id="A0A8K0CZ38"/>
<evidence type="ECO:0000313" key="2">
    <source>
        <dbReference type="Proteomes" id="UP000801492"/>
    </source>
</evidence>
<organism evidence="1 2">
    <name type="scientific">Ignelater luminosus</name>
    <name type="common">Cucubano</name>
    <name type="synonym">Pyrophorus luminosus</name>
    <dbReference type="NCBI Taxonomy" id="2038154"/>
    <lineage>
        <taxon>Eukaryota</taxon>
        <taxon>Metazoa</taxon>
        <taxon>Ecdysozoa</taxon>
        <taxon>Arthropoda</taxon>
        <taxon>Hexapoda</taxon>
        <taxon>Insecta</taxon>
        <taxon>Pterygota</taxon>
        <taxon>Neoptera</taxon>
        <taxon>Endopterygota</taxon>
        <taxon>Coleoptera</taxon>
        <taxon>Polyphaga</taxon>
        <taxon>Elateriformia</taxon>
        <taxon>Elateroidea</taxon>
        <taxon>Elateridae</taxon>
        <taxon>Agrypninae</taxon>
        <taxon>Pyrophorini</taxon>
        <taxon>Ignelater</taxon>
    </lineage>
</organism>
<protein>
    <submittedName>
        <fullName evidence="1">Uncharacterized protein</fullName>
    </submittedName>
</protein>
<comment type="caution">
    <text evidence="1">The sequence shown here is derived from an EMBL/GenBank/DDBJ whole genome shotgun (WGS) entry which is preliminary data.</text>
</comment>
<evidence type="ECO:0000313" key="1">
    <source>
        <dbReference type="EMBL" id="KAF2896390.1"/>
    </source>
</evidence>
<dbReference type="OrthoDB" id="6778510at2759"/>